<dbReference type="Proteomes" id="UP000677218">
    <property type="component" value="Unassembled WGS sequence"/>
</dbReference>
<feature type="transmembrane region" description="Helical" evidence="1">
    <location>
        <begin position="92"/>
        <end position="110"/>
    </location>
</feature>
<sequence>MNWKKLISPLYHFLFALTSAVVGAVVASWPLILVFVLTQKTYETVNLTVGQVMHNYNQLMGYLLWPFTTKLHMSNLATSANAAEHFAEVKHLLLFAILVFIGCVIVHFAWGKGKNKQYLKLSKTASLIFLLLPIIVLPFAMSNFDSFFVTFHHIFFHNSNWLFDPATDPIINILTEGFFSACFAVAGIIYELYFAEKLLRR</sequence>
<dbReference type="Pfam" id="PF07314">
    <property type="entry name" value="Lit"/>
    <property type="match status" value="1"/>
</dbReference>
<evidence type="ECO:0000256" key="1">
    <source>
        <dbReference type="SAM" id="Phobius"/>
    </source>
</evidence>
<keyword evidence="1" id="KW-0812">Transmembrane</keyword>
<gene>
    <name evidence="2" type="ORF">LCB40_12240</name>
</gene>
<keyword evidence="3" id="KW-1185">Reference proteome</keyword>
<dbReference type="NCBIfam" id="TIGR01906">
    <property type="entry name" value="integ_TIGR01906"/>
    <property type="match status" value="1"/>
</dbReference>
<dbReference type="EMBL" id="BMAY01000008">
    <property type="protein sequence ID" value="GFZ27344.1"/>
    <property type="molecule type" value="Genomic_DNA"/>
</dbReference>
<dbReference type="AlphaFoldDB" id="A0A916VJ82"/>
<proteinExistence type="predicted"/>
<feature type="transmembrane region" description="Helical" evidence="1">
    <location>
        <begin position="170"/>
        <end position="193"/>
    </location>
</feature>
<comment type="caution">
    <text evidence="2">The sequence shown here is derived from an EMBL/GenBank/DDBJ whole genome shotgun (WGS) entry which is preliminary data.</text>
</comment>
<dbReference type="RefSeq" id="WP_212781034.1">
    <property type="nucleotide sequence ID" value="NZ_BMAY01000008.1"/>
</dbReference>
<organism evidence="2 3">
    <name type="scientific">Lactobacillus corticis</name>
    <dbReference type="NCBI Taxonomy" id="2201249"/>
    <lineage>
        <taxon>Bacteria</taxon>
        <taxon>Bacillati</taxon>
        <taxon>Bacillota</taxon>
        <taxon>Bacilli</taxon>
        <taxon>Lactobacillales</taxon>
        <taxon>Lactobacillaceae</taxon>
        <taxon>Lactobacillus</taxon>
    </lineage>
</organism>
<feature type="transmembrane region" description="Helical" evidence="1">
    <location>
        <begin position="12"/>
        <end position="37"/>
    </location>
</feature>
<evidence type="ECO:0000313" key="2">
    <source>
        <dbReference type="EMBL" id="GFZ27344.1"/>
    </source>
</evidence>
<keyword evidence="1" id="KW-1133">Transmembrane helix</keyword>
<reference evidence="2" key="1">
    <citation type="submission" date="2020-08" db="EMBL/GenBank/DDBJ databases">
        <title>Taxonomic study for Lactobacillus species isolated from hardwood bark.</title>
        <authorList>
            <person name="Tohno M."/>
            <person name="Tanizawa Y."/>
        </authorList>
    </citation>
    <scope>NUCLEOTIDE SEQUENCE</scope>
    <source>
        <strain evidence="2">B40</strain>
    </source>
</reference>
<evidence type="ECO:0000313" key="3">
    <source>
        <dbReference type="Proteomes" id="UP000677218"/>
    </source>
</evidence>
<name>A0A916VJ82_9LACO</name>
<feature type="transmembrane region" description="Helical" evidence="1">
    <location>
        <begin position="122"/>
        <end position="141"/>
    </location>
</feature>
<dbReference type="InterPro" id="IPR010178">
    <property type="entry name" value="Lit"/>
</dbReference>
<protein>
    <submittedName>
        <fullName evidence="2">Membrane protein</fullName>
    </submittedName>
</protein>
<accession>A0A916VJ82</accession>
<keyword evidence="1" id="KW-0472">Membrane</keyword>